<organism evidence="2 3">
    <name type="scientific">Staphylotrichum longicolle</name>
    <dbReference type="NCBI Taxonomy" id="669026"/>
    <lineage>
        <taxon>Eukaryota</taxon>
        <taxon>Fungi</taxon>
        <taxon>Dikarya</taxon>
        <taxon>Ascomycota</taxon>
        <taxon>Pezizomycotina</taxon>
        <taxon>Sordariomycetes</taxon>
        <taxon>Sordariomycetidae</taxon>
        <taxon>Sordariales</taxon>
        <taxon>Chaetomiaceae</taxon>
        <taxon>Staphylotrichum</taxon>
    </lineage>
</organism>
<evidence type="ECO:0000256" key="1">
    <source>
        <dbReference type="ARBA" id="ARBA00023002"/>
    </source>
</evidence>
<dbReference type="Proteomes" id="UP001197093">
    <property type="component" value="Unassembled WGS sequence"/>
</dbReference>
<evidence type="ECO:0000313" key="3">
    <source>
        <dbReference type="Proteomes" id="UP001197093"/>
    </source>
</evidence>
<dbReference type="EMBL" id="JAHCVI010000001">
    <property type="protein sequence ID" value="KAG7293878.1"/>
    <property type="molecule type" value="Genomic_DNA"/>
</dbReference>
<proteinExistence type="predicted"/>
<accession>A0AAD4F5I7</accession>
<keyword evidence="3" id="KW-1185">Reference proteome</keyword>
<dbReference type="PANTHER" id="PTHR35870:SF6">
    <property type="entry name" value="MGS207 PROTEIN"/>
    <property type="match status" value="1"/>
</dbReference>
<dbReference type="Pfam" id="PF14027">
    <property type="entry name" value="Questin_oxidase"/>
    <property type="match status" value="1"/>
</dbReference>
<reference evidence="2" key="1">
    <citation type="submission" date="2023-02" db="EMBL/GenBank/DDBJ databases">
        <authorList>
            <person name="Palmer J.M."/>
        </authorList>
    </citation>
    <scope>NUCLEOTIDE SEQUENCE</scope>
    <source>
        <strain evidence="2">FW57</strain>
    </source>
</reference>
<dbReference type="AlphaFoldDB" id="A0AAD4F5I7"/>
<comment type="caution">
    <text evidence="2">The sequence shown here is derived from an EMBL/GenBank/DDBJ whole genome shotgun (WGS) entry which is preliminary data.</text>
</comment>
<sequence>MMTKQGSRAVFDSLLAKTHVQHALVQPDGRHNEFPTALATLVLLEETPDRLQATYDKMKGDLAPWEPSPRSISDEEAKSRFLGDGRFQRAFMTYFSMENGRFAGNSKALAIYHFFAGDNPLICGLFAGVGRPLTLLSDGIELRATIMVMESLTLSAVDWMEPMSELLTHPQLELPPGEYLSPEDLIGRVGYDGRFSGVMRAGPGFHGVAHVFSNPNARAAIPEYIRCLDMSNIPLLLQQLSALSVLLSTATHKPDQVAFDLYLSRLPACVNSTRVILESWVVEESHKVLFVRGLFLLIMLTYITQLRPVVDGRLLASKDLAEENRGWETIYKKAKRQGTVEGTYGKLEFLRELRSLRELSKAYSAAHGRLYIHAAWKLVGHWKGWTGLGIDREAMLNIRL</sequence>
<name>A0AAD4F5I7_9PEZI</name>
<gene>
    <name evidence="2" type="ORF">NEMBOFW57_003938</name>
</gene>
<keyword evidence="1" id="KW-0560">Oxidoreductase</keyword>
<protein>
    <submittedName>
        <fullName evidence="2">Uncharacterized protein</fullName>
    </submittedName>
</protein>
<dbReference type="GO" id="GO:0016491">
    <property type="term" value="F:oxidoreductase activity"/>
    <property type="evidence" value="ECO:0007669"/>
    <property type="project" value="UniProtKB-KW"/>
</dbReference>
<dbReference type="PANTHER" id="PTHR35870">
    <property type="entry name" value="PROTEIN, PUTATIVE (AFU_ORTHOLOGUE AFUA_5G03330)-RELATED"/>
    <property type="match status" value="1"/>
</dbReference>
<dbReference type="InterPro" id="IPR025337">
    <property type="entry name" value="Questin_oxidase-like"/>
</dbReference>
<evidence type="ECO:0000313" key="2">
    <source>
        <dbReference type="EMBL" id="KAG7293878.1"/>
    </source>
</evidence>